<evidence type="ECO:0000313" key="3">
    <source>
        <dbReference type="Proteomes" id="UP000236527"/>
    </source>
</evidence>
<dbReference type="InterPro" id="IPR029063">
    <property type="entry name" value="SAM-dependent_MTases_sf"/>
</dbReference>
<dbReference type="Pfam" id="PF08241">
    <property type="entry name" value="Methyltransf_11"/>
    <property type="match status" value="1"/>
</dbReference>
<dbReference type="PANTHER" id="PTHR43861">
    <property type="entry name" value="TRANS-ACONITATE 2-METHYLTRANSFERASE-RELATED"/>
    <property type="match status" value="1"/>
</dbReference>
<accession>A0A2H6LI76</accession>
<comment type="caution">
    <text evidence="2">The sequence shown here is derived from an EMBL/GenBank/DDBJ whole genome shotgun (WGS) entry which is preliminary data.</text>
</comment>
<organism evidence="2 3">
    <name type="scientific">Nostoc cycadae WK-1</name>
    <dbReference type="NCBI Taxonomy" id="1861711"/>
    <lineage>
        <taxon>Bacteria</taxon>
        <taxon>Bacillati</taxon>
        <taxon>Cyanobacteriota</taxon>
        <taxon>Cyanophyceae</taxon>
        <taxon>Nostocales</taxon>
        <taxon>Nostocaceae</taxon>
        <taxon>Nostoc</taxon>
    </lineage>
</organism>
<dbReference type="Gene3D" id="3.40.50.150">
    <property type="entry name" value="Vaccinia Virus protein VP39"/>
    <property type="match status" value="1"/>
</dbReference>
<name>A0A2H6LI76_9NOSO</name>
<protein>
    <submittedName>
        <fullName evidence="2">Type 11 methyltransferase</fullName>
    </submittedName>
</protein>
<dbReference type="PANTHER" id="PTHR43861:SF1">
    <property type="entry name" value="TRANS-ACONITATE 2-METHYLTRANSFERASE"/>
    <property type="match status" value="1"/>
</dbReference>
<sequence length="265" mass="29675">MGISLIMNNISLSKHNWNAFLYQDKHAFVWQYGEDLLQWLNPNPGELILDLGCGTGQLSAKIAESGAEVMGIDSAATMIDKARQNYSHLRFEVADARNLQIDQSFDAVFSNATLHWIKEAEAAIASIYQALKPGGRFVAEFGGKGNVQAIVQALYVAFEQIGLPNPQALNPWYFPSISEYTTLLEKQGFEVNQAILFSRPTPLADGTLGMKNWLQMFGSAFLAPLSAEEQIEVIRIVENYLQPILYRDNAWTADYRRIRILAIKV</sequence>
<reference evidence="3" key="1">
    <citation type="journal article" date="2018" name="Genome Announc.">
        <title>Draft Genome Sequence of the Nitrogen-Fixing and Hormogonia-Inducing Cyanobacterium Nostoc cycadae Strain WK-1, Isolated from the Coralloid Roots of Cycas revoluta.</title>
        <authorList>
            <person name="Kanesaki Y."/>
            <person name="Hirose M."/>
            <person name="Hirose Y."/>
            <person name="Fujisawa T."/>
            <person name="Nakamura Y."/>
            <person name="Watanabe S."/>
            <person name="Matsunaga S."/>
            <person name="Uchida H."/>
            <person name="Murakami A."/>
        </authorList>
    </citation>
    <scope>NUCLEOTIDE SEQUENCE [LARGE SCALE GENOMIC DNA]</scope>
    <source>
        <strain evidence="3">WK-1</strain>
    </source>
</reference>
<evidence type="ECO:0000259" key="1">
    <source>
        <dbReference type="Pfam" id="PF08241"/>
    </source>
</evidence>
<dbReference type="SUPFAM" id="SSF53335">
    <property type="entry name" value="S-adenosyl-L-methionine-dependent methyltransferases"/>
    <property type="match status" value="1"/>
</dbReference>
<dbReference type="Proteomes" id="UP000236527">
    <property type="component" value="Unassembled WGS sequence"/>
</dbReference>
<dbReference type="CDD" id="cd02440">
    <property type="entry name" value="AdoMet_MTases"/>
    <property type="match status" value="1"/>
</dbReference>
<keyword evidence="2" id="KW-0808">Transferase</keyword>
<dbReference type="AlphaFoldDB" id="A0A2H6LI76"/>
<evidence type="ECO:0000313" key="2">
    <source>
        <dbReference type="EMBL" id="GBE92934.1"/>
    </source>
</evidence>
<dbReference type="EMBL" id="BDGE01000043">
    <property type="protein sequence ID" value="GBE92934.1"/>
    <property type="molecule type" value="Genomic_DNA"/>
</dbReference>
<feature type="domain" description="Methyltransferase type 11" evidence="1">
    <location>
        <begin position="49"/>
        <end position="138"/>
    </location>
</feature>
<dbReference type="InterPro" id="IPR013216">
    <property type="entry name" value="Methyltransf_11"/>
</dbReference>
<dbReference type="GO" id="GO:0008757">
    <property type="term" value="F:S-adenosylmethionine-dependent methyltransferase activity"/>
    <property type="evidence" value="ECO:0007669"/>
    <property type="project" value="InterPro"/>
</dbReference>
<keyword evidence="3" id="KW-1185">Reference proteome</keyword>
<proteinExistence type="predicted"/>
<keyword evidence="2" id="KW-0489">Methyltransferase</keyword>
<dbReference type="GO" id="GO:0032259">
    <property type="term" value="P:methylation"/>
    <property type="evidence" value="ECO:0007669"/>
    <property type="project" value="UniProtKB-KW"/>
</dbReference>
<gene>
    <name evidence="2" type="ORF">NCWK1_2694</name>
</gene>